<evidence type="ECO:0000313" key="4">
    <source>
        <dbReference type="Proteomes" id="UP000219439"/>
    </source>
</evidence>
<accession>A0A285PH77</accession>
<feature type="signal peptide" evidence="1">
    <location>
        <begin position="1"/>
        <end position="23"/>
    </location>
</feature>
<dbReference type="EMBL" id="OBEL01000006">
    <property type="protein sequence ID" value="SNZ21064.1"/>
    <property type="molecule type" value="Genomic_DNA"/>
</dbReference>
<evidence type="ECO:0000313" key="3">
    <source>
        <dbReference type="EMBL" id="SNZ21064.1"/>
    </source>
</evidence>
<dbReference type="AlphaFoldDB" id="A0A285PH77"/>
<dbReference type="NCBIfam" id="NF047619">
    <property type="entry name" value="NADase_discoid"/>
    <property type="match status" value="1"/>
</dbReference>
<dbReference type="Proteomes" id="UP000219439">
    <property type="component" value="Unassembled WGS sequence"/>
</dbReference>
<feature type="chain" id="PRO_5012493221" description="NAD glycohydrolase translocation F5/8 type C domain-containing protein" evidence="1">
    <location>
        <begin position="24"/>
        <end position="307"/>
    </location>
</feature>
<keyword evidence="4" id="KW-1185">Reference proteome</keyword>
<sequence>MRHRLLQILLVTIISAFTMPASAETDFYLCRYDDGSVFGENFEFGYDHKRNIILLNQHRKGSYTKNFTLGYVELEGGWLNFHFEEWENGSIRMRESHNLDLAEKLLTSSQDFYNENDKLIREGPRANTYCSGVADGGTTVQAPSDLKCHTLNIASKAGKRTGHWCVRSVLPESKDFSYGPENLGSESGAWCEGEAGQGIGVELEVSFNPSAPTGHPAAFDHLIISNGYDRSTRTFMQNSRIKQIEIRTDDGESWVRTLRDETGPQRVNLGKTIRPHGILITILDIYPGQKYQDTCLSYVMPGFKATN</sequence>
<reference evidence="3 4" key="1">
    <citation type="submission" date="2017-09" db="EMBL/GenBank/DDBJ databases">
        <authorList>
            <person name="Ehlers B."/>
            <person name="Leendertz F.H."/>
        </authorList>
    </citation>
    <scope>NUCLEOTIDE SEQUENCE [LARGE SCALE GENOMIC DNA]</scope>
    <source>
        <strain evidence="3 4">DSM 18289</strain>
    </source>
</reference>
<dbReference type="InterPro" id="IPR057561">
    <property type="entry name" value="NADase_transloc"/>
</dbReference>
<proteinExistence type="predicted"/>
<dbReference type="OrthoDB" id="9816009at2"/>
<gene>
    <name evidence="3" type="ORF">SAMN06265368_4178</name>
</gene>
<evidence type="ECO:0000259" key="2">
    <source>
        <dbReference type="Pfam" id="PF25302"/>
    </source>
</evidence>
<organism evidence="3 4">
    <name type="scientific">Cohaesibacter gelatinilyticus</name>
    <dbReference type="NCBI Taxonomy" id="372072"/>
    <lineage>
        <taxon>Bacteria</taxon>
        <taxon>Pseudomonadati</taxon>
        <taxon>Pseudomonadota</taxon>
        <taxon>Alphaproteobacteria</taxon>
        <taxon>Hyphomicrobiales</taxon>
        <taxon>Cohaesibacteraceae</taxon>
    </lineage>
</organism>
<feature type="domain" description="NAD glycohydrolase translocation F5/8 type C" evidence="2">
    <location>
        <begin position="168"/>
        <end position="300"/>
    </location>
</feature>
<protein>
    <recommendedName>
        <fullName evidence="2">NAD glycohydrolase translocation F5/8 type C domain-containing protein</fullName>
    </recommendedName>
</protein>
<dbReference type="RefSeq" id="WP_141401299.1">
    <property type="nucleotide sequence ID" value="NZ_OBEL01000006.1"/>
</dbReference>
<evidence type="ECO:0000256" key="1">
    <source>
        <dbReference type="SAM" id="SignalP"/>
    </source>
</evidence>
<name>A0A285PH77_9HYPH</name>
<keyword evidence="1" id="KW-0732">Signal</keyword>
<dbReference type="Pfam" id="PF25302">
    <property type="entry name" value="NADase_transloc"/>
    <property type="match status" value="1"/>
</dbReference>